<feature type="region of interest" description="Disordered" evidence="1">
    <location>
        <begin position="155"/>
        <end position="189"/>
    </location>
</feature>
<evidence type="ECO:0000313" key="3">
    <source>
        <dbReference type="Proteomes" id="UP000299102"/>
    </source>
</evidence>
<organism evidence="2 3">
    <name type="scientific">Eumeta variegata</name>
    <name type="common">Bagworm moth</name>
    <name type="synonym">Eumeta japonica</name>
    <dbReference type="NCBI Taxonomy" id="151549"/>
    <lineage>
        <taxon>Eukaryota</taxon>
        <taxon>Metazoa</taxon>
        <taxon>Ecdysozoa</taxon>
        <taxon>Arthropoda</taxon>
        <taxon>Hexapoda</taxon>
        <taxon>Insecta</taxon>
        <taxon>Pterygota</taxon>
        <taxon>Neoptera</taxon>
        <taxon>Endopterygota</taxon>
        <taxon>Lepidoptera</taxon>
        <taxon>Glossata</taxon>
        <taxon>Ditrysia</taxon>
        <taxon>Tineoidea</taxon>
        <taxon>Psychidae</taxon>
        <taxon>Oiketicinae</taxon>
        <taxon>Eumeta</taxon>
    </lineage>
</organism>
<keyword evidence="3" id="KW-1185">Reference proteome</keyword>
<comment type="caution">
    <text evidence="2">The sequence shown here is derived from an EMBL/GenBank/DDBJ whole genome shotgun (WGS) entry which is preliminary data.</text>
</comment>
<proteinExistence type="predicted"/>
<dbReference type="EMBL" id="BGZK01000976">
    <property type="protein sequence ID" value="GBP67205.1"/>
    <property type="molecule type" value="Genomic_DNA"/>
</dbReference>
<protein>
    <submittedName>
        <fullName evidence="2">Uncharacterized protein</fullName>
    </submittedName>
</protein>
<dbReference type="AlphaFoldDB" id="A0A4C1XYC2"/>
<accession>A0A4C1XYC2</accession>
<evidence type="ECO:0000256" key="1">
    <source>
        <dbReference type="SAM" id="MobiDB-lite"/>
    </source>
</evidence>
<dbReference type="Proteomes" id="UP000299102">
    <property type="component" value="Unassembled WGS sequence"/>
</dbReference>
<sequence length="189" mass="20451">MGLFMRLLHARGPRRVGDQTSRSCPRSSHLLTKARLAKVPLRPGDDDPKFQIICTSMATLQESKKSLILCGGMAAIWNRRKSVAAVRGIRSECRRQDDAISLEAMETLVVTGSVHRKKVSRAGGGVDFQYKQTYQSYIFTSEDLNLTPASRSFYDQSTDGAGIPNGGDVPPSSDRRGAGADGGGAVGRH</sequence>
<gene>
    <name evidence="2" type="ORF">EVAR_47765_1</name>
</gene>
<name>A0A4C1XYC2_EUMVA</name>
<reference evidence="2 3" key="1">
    <citation type="journal article" date="2019" name="Commun. Biol.">
        <title>The bagworm genome reveals a unique fibroin gene that provides high tensile strength.</title>
        <authorList>
            <person name="Kono N."/>
            <person name="Nakamura H."/>
            <person name="Ohtoshi R."/>
            <person name="Tomita M."/>
            <person name="Numata K."/>
            <person name="Arakawa K."/>
        </authorList>
    </citation>
    <scope>NUCLEOTIDE SEQUENCE [LARGE SCALE GENOMIC DNA]</scope>
</reference>
<feature type="compositionally biased region" description="Gly residues" evidence="1">
    <location>
        <begin position="179"/>
        <end position="189"/>
    </location>
</feature>
<evidence type="ECO:0000313" key="2">
    <source>
        <dbReference type="EMBL" id="GBP67205.1"/>
    </source>
</evidence>